<sequence length="74" mass="8314">RAAAPSISSSFSQVNYESARCLISAVSALNIYSAVYISMSIARPQYIRVEIVHIICEVRHIYEMRHVSPAADYH</sequence>
<keyword evidence="2" id="KW-1185">Reference proteome</keyword>
<name>A0AA35R7E1_GEOBA</name>
<reference evidence="1" key="1">
    <citation type="submission" date="2023-03" db="EMBL/GenBank/DDBJ databases">
        <authorList>
            <person name="Steffen K."/>
            <person name="Cardenas P."/>
        </authorList>
    </citation>
    <scope>NUCLEOTIDE SEQUENCE</scope>
</reference>
<dbReference type="Proteomes" id="UP001174909">
    <property type="component" value="Unassembled WGS sequence"/>
</dbReference>
<proteinExistence type="predicted"/>
<dbReference type="AlphaFoldDB" id="A0AA35R7E1"/>
<feature type="non-terminal residue" evidence="1">
    <location>
        <position position="1"/>
    </location>
</feature>
<accession>A0AA35R7E1</accession>
<organism evidence="1 2">
    <name type="scientific">Geodia barretti</name>
    <name type="common">Barrett's horny sponge</name>
    <dbReference type="NCBI Taxonomy" id="519541"/>
    <lineage>
        <taxon>Eukaryota</taxon>
        <taxon>Metazoa</taxon>
        <taxon>Porifera</taxon>
        <taxon>Demospongiae</taxon>
        <taxon>Heteroscleromorpha</taxon>
        <taxon>Tetractinellida</taxon>
        <taxon>Astrophorina</taxon>
        <taxon>Geodiidae</taxon>
        <taxon>Geodia</taxon>
    </lineage>
</organism>
<evidence type="ECO:0000313" key="1">
    <source>
        <dbReference type="EMBL" id="CAI8006150.1"/>
    </source>
</evidence>
<protein>
    <submittedName>
        <fullName evidence="1">Uncharacterized protein</fullName>
    </submittedName>
</protein>
<evidence type="ECO:0000313" key="2">
    <source>
        <dbReference type="Proteomes" id="UP001174909"/>
    </source>
</evidence>
<gene>
    <name evidence="1" type="ORF">GBAR_LOCUS4573</name>
</gene>
<comment type="caution">
    <text evidence="1">The sequence shown here is derived from an EMBL/GenBank/DDBJ whole genome shotgun (WGS) entry which is preliminary data.</text>
</comment>
<dbReference type="EMBL" id="CASHTH010000662">
    <property type="protein sequence ID" value="CAI8006150.1"/>
    <property type="molecule type" value="Genomic_DNA"/>
</dbReference>